<evidence type="ECO:0000313" key="2">
    <source>
        <dbReference type="EMBL" id="OAQ72446.1"/>
    </source>
</evidence>
<feature type="compositionally biased region" description="Acidic residues" evidence="1">
    <location>
        <begin position="453"/>
        <end position="497"/>
    </location>
</feature>
<dbReference type="EMBL" id="LSBJ02000001">
    <property type="protein sequence ID" value="OAQ72446.1"/>
    <property type="molecule type" value="Genomic_DNA"/>
</dbReference>
<feature type="compositionally biased region" description="Polar residues" evidence="1">
    <location>
        <begin position="510"/>
        <end position="522"/>
    </location>
</feature>
<accession>A0A179G3K1</accession>
<sequence length="829" mass="91823">MDSPEEKRRLFRPATVGTCHAQTATERFGDDARRAIIDRERTALGLHPAGVEWPINWPASDSDEDDDHHVPATSIYKLVPTMQTYRNNLTALSQKYNLYFAAYRGRVFVYVPRSVPKQTIPTHPDLQLVTSPSRVAYLIGGYLDPSSPHSINHMIVGSLGQEEIVATCYDDGDVIAFYTKDIAECIHAKSELSGPASPKLRRTSACSLNAGNAPKPFFHENVGISAWGLAVHQKSRLIAVSSNRFEVTVFAPALATNESRSARNCDCDACCDGVESHVRRRARNWRIVVSLGPLSDNIPNISFVDDKYGNADKISAIDIKGAMWLADIWKPSQAAIRVMPSTSPLLKSEEFWPASSRGWGILALPNSSFMVVHSEEELLGSALKDLEMVPKLQAGPHPMVNLGKTIRELPDNPCTQPPVRAPLVRLGNQEPADVELAADIGDEEFVFDHMSDDDGSDFGESEPGEGAEADDDQDMETNSEDELEADEDLEAEEDDEDDVDMFYNIINAGGTAQSDIPPTLASQAEEAPQDTQNVVEQAIGHPATSNAQYPEASVALQELFTDLFTSPFQSESESQDLINDYTASPTSPTRCLKLQPDSPPTLLDMVYMPHSGQVLEAPRHTLHLARFLKRATEYNENTAGYVAGLGRFAERYHMLRMYEKDIEMRTLDKPRQRGLPELGILCPYALTMGLTPGRAMRPHFRATSRLNMVVHIPELFLVIVGSPIGRVLLLTPTRLASPIEKLPGVLHHGLRIEWVLPRQSDEDVFRLIKRPLHGMAVGPVQAAGVLGGGDEAQRAAVPRRYRLMLHYRNHDILTYEISREEQTGKLCIF</sequence>
<dbReference type="AlphaFoldDB" id="A0A179G3K1"/>
<name>A0A179G3K1_METCM</name>
<evidence type="ECO:0000313" key="3">
    <source>
        <dbReference type="Proteomes" id="UP000078397"/>
    </source>
</evidence>
<dbReference type="Pfam" id="PF08728">
    <property type="entry name" value="CRT10"/>
    <property type="match status" value="2"/>
</dbReference>
<comment type="caution">
    <text evidence="2">The sequence shown here is derived from an EMBL/GenBank/DDBJ whole genome shotgun (WGS) entry which is preliminary data.</text>
</comment>
<organism evidence="2 3">
    <name type="scientific">Pochonia chlamydosporia 170</name>
    <dbReference type="NCBI Taxonomy" id="1380566"/>
    <lineage>
        <taxon>Eukaryota</taxon>
        <taxon>Fungi</taxon>
        <taxon>Dikarya</taxon>
        <taxon>Ascomycota</taxon>
        <taxon>Pezizomycotina</taxon>
        <taxon>Sordariomycetes</taxon>
        <taxon>Hypocreomycetidae</taxon>
        <taxon>Hypocreales</taxon>
        <taxon>Clavicipitaceae</taxon>
        <taxon>Pochonia</taxon>
    </lineage>
</organism>
<feature type="region of interest" description="Disordered" evidence="1">
    <location>
        <begin position="509"/>
        <end position="528"/>
    </location>
</feature>
<dbReference type="RefSeq" id="XP_018148529.1">
    <property type="nucleotide sequence ID" value="XM_018280442.1"/>
</dbReference>
<protein>
    <submittedName>
        <fullName evidence="2">Pyridine nucleotide-disulfide oxidoreductase family protein</fullName>
    </submittedName>
</protein>
<dbReference type="KEGG" id="pchm:VFPPC_00421"/>
<dbReference type="Proteomes" id="UP000078397">
    <property type="component" value="Unassembled WGS sequence"/>
</dbReference>
<dbReference type="STRING" id="1380566.A0A179G3K1"/>
<dbReference type="GeneID" id="28844436"/>
<evidence type="ECO:0000256" key="1">
    <source>
        <dbReference type="SAM" id="MobiDB-lite"/>
    </source>
</evidence>
<proteinExistence type="predicted"/>
<feature type="region of interest" description="Disordered" evidence="1">
    <location>
        <begin position="447"/>
        <end position="497"/>
    </location>
</feature>
<keyword evidence="3" id="KW-1185">Reference proteome</keyword>
<dbReference type="OrthoDB" id="5591786at2759"/>
<dbReference type="InterPro" id="IPR014839">
    <property type="entry name" value="Crt10"/>
</dbReference>
<gene>
    <name evidence="2" type="ORF">VFPPC_00421</name>
</gene>
<reference evidence="2 3" key="1">
    <citation type="journal article" date="2016" name="PLoS Pathog.">
        <title>Biosynthesis of antibiotic leucinostatins in bio-control fungus Purpureocillium lilacinum and their inhibition on phytophthora revealed by genome mining.</title>
        <authorList>
            <person name="Wang G."/>
            <person name="Liu Z."/>
            <person name="Lin R."/>
            <person name="Li E."/>
            <person name="Mao Z."/>
            <person name="Ling J."/>
            <person name="Yang Y."/>
            <person name="Yin W.B."/>
            <person name="Xie B."/>
        </authorList>
    </citation>
    <scope>NUCLEOTIDE SEQUENCE [LARGE SCALE GENOMIC DNA]</scope>
    <source>
        <strain evidence="2">170</strain>
    </source>
</reference>